<keyword evidence="10" id="KW-0539">Nucleus</keyword>
<feature type="compositionally biased region" description="Polar residues" evidence="12">
    <location>
        <begin position="164"/>
        <end position="181"/>
    </location>
</feature>
<feature type="domain" description="C2H2-type" evidence="13">
    <location>
        <begin position="68"/>
        <end position="95"/>
    </location>
</feature>
<evidence type="ECO:0000256" key="7">
    <source>
        <dbReference type="ARBA" id="ARBA00023015"/>
    </source>
</evidence>
<dbReference type="GO" id="GO:0003677">
    <property type="term" value="F:DNA binding"/>
    <property type="evidence" value="ECO:0007669"/>
    <property type="project" value="UniProtKB-KW"/>
</dbReference>
<evidence type="ECO:0000256" key="9">
    <source>
        <dbReference type="ARBA" id="ARBA00023163"/>
    </source>
</evidence>
<evidence type="ECO:0000256" key="11">
    <source>
        <dbReference type="PROSITE-ProRule" id="PRU00042"/>
    </source>
</evidence>
<dbReference type="SMART" id="SM00355">
    <property type="entry name" value="ZnF_C2H2"/>
    <property type="match status" value="4"/>
</dbReference>
<name>A0A3P9L9Y5_ORYLA</name>
<feature type="domain" description="C2H2-type" evidence="13">
    <location>
        <begin position="96"/>
        <end position="124"/>
    </location>
</feature>
<accession>A0A3P9L9Y5</accession>
<keyword evidence="8" id="KW-0238">DNA-binding</keyword>
<reference evidence="14" key="3">
    <citation type="submission" date="2025-08" db="UniProtKB">
        <authorList>
            <consortium name="Ensembl"/>
        </authorList>
    </citation>
    <scope>IDENTIFICATION</scope>
    <source>
        <strain evidence="14">HNI</strain>
    </source>
</reference>
<dbReference type="AlphaFoldDB" id="A0A3P9L9Y5"/>
<proteinExistence type="inferred from homology"/>
<dbReference type="GO" id="GO:0005634">
    <property type="term" value="C:nucleus"/>
    <property type="evidence" value="ECO:0007669"/>
    <property type="project" value="UniProtKB-SubCell"/>
</dbReference>
<evidence type="ECO:0000313" key="14">
    <source>
        <dbReference type="Ensembl" id="ENSORLP00020017499.1"/>
    </source>
</evidence>
<comment type="similarity">
    <text evidence="2">Belongs to the krueppel C2H2-type zinc-finger protein family.</text>
</comment>
<dbReference type="InterPro" id="IPR036236">
    <property type="entry name" value="Znf_C2H2_sf"/>
</dbReference>
<reference evidence="14" key="4">
    <citation type="submission" date="2025-09" db="UniProtKB">
        <authorList>
            <consortium name="Ensembl"/>
        </authorList>
    </citation>
    <scope>IDENTIFICATION</scope>
    <source>
        <strain evidence="14">HNI</strain>
    </source>
</reference>
<dbReference type="PANTHER" id="PTHR23235:SF142">
    <property type="entry name" value="ZINC FINGER PROTEIN 384"/>
    <property type="match status" value="1"/>
</dbReference>
<dbReference type="PANTHER" id="PTHR23235">
    <property type="entry name" value="KRUEPPEL-LIKE TRANSCRIPTION FACTOR"/>
    <property type="match status" value="1"/>
</dbReference>
<dbReference type="FunFam" id="3.30.160.60:FF:002604">
    <property type="entry name" value="Zinc finger protein 715"/>
    <property type="match status" value="1"/>
</dbReference>
<keyword evidence="4" id="KW-0677">Repeat</keyword>
<reference evidence="14 15" key="2">
    <citation type="submission" date="2017-04" db="EMBL/GenBank/DDBJ databases">
        <title>CpG methylation of centromeres and impact of large insertions on vertebrate speciation.</title>
        <authorList>
            <person name="Ichikawa K."/>
            <person name="Yoshimura J."/>
            <person name="Morishita S."/>
        </authorList>
    </citation>
    <scope>NUCLEOTIDE SEQUENCE</scope>
    <source>
        <strain evidence="14 15">HNI</strain>
    </source>
</reference>
<organism evidence="14 15">
    <name type="scientific">Oryzias latipes</name>
    <name type="common">Japanese rice fish</name>
    <name type="synonym">Japanese killifish</name>
    <dbReference type="NCBI Taxonomy" id="8090"/>
    <lineage>
        <taxon>Eukaryota</taxon>
        <taxon>Metazoa</taxon>
        <taxon>Chordata</taxon>
        <taxon>Craniata</taxon>
        <taxon>Vertebrata</taxon>
        <taxon>Euteleostomi</taxon>
        <taxon>Actinopterygii</taxon>
        <taxon>Neopterygii</taxon>
        <taxon>Teleostei</taxon>
        <taxon>Neoteleostei</taxon>
        <taxon>Acanthomorphata</taxon>
        <taxon>Ovalentaria</taxon>
        <taxon>Atherinomorphae</taxon>
        <taxon>Beloniformes</taxon>
        <taxon>Adrianichthyidae</taxon>
        <taxon>Oryziinae</taxon>
        <taxon>Oryzias</taxon>
    </lineage>
</organism>
<dbReference type="GO" id="GO:0008270">
    <property type="term" value="F:zinc ion binding"/>
    <property type="evidence" value="ECO:0007669"/>
    <property type="project" value="UniProtKB-KW"/>
</dbReference>
<evidence type="ECO:0000313" key="15">
    <source>
        <dbReference type="Proteomes" id="UP000265180"/>
    </source>
</evidence>
<reference key="1">
    <citation type="journal article" date="2007" name="Nature">
        <title>The medaka draft genome and insights into vertebrate genome evolution.</title>
        <authorList>
            <person name="Kasahara M."/>
            <person name="Naruse K."/>
            <person name="Sasaki S."/>
            <person name="Nakatani Y."/>
            <person name="Qu W."/>
            <person name="Ahsan B."/>
            <person name="Yamada T."/>
            <person name="Nagayasu Y."/>
            <person name="Doi K."/>
            <person name="Kasai Y."/>
            <person name="Jindo T."/>
            <person name="Kobayashi D."/>
            <person name="Shimada A."/>
            <person name="Toyoda A."/>
            <person name="Kuroki Y."/>
            <person name="Fujiyama A."/>
            <person name="Sasaki T."/>
            <person name="Shimizu A."/>
            <person name="Asakawa S."/>
            <person name="Shimizu N."/>
            <person name="Hashimoto S."/>
            <person name="Yang J."/>
            <person name="Lee Y."/>
            <person name="Matsushima K."/>
            <person name="Sugano S."/>
            <person name="Sakaizumi M."/>
            <person name="Narita T."/>
            <person name="Ohishi K."/>
            <person name="Haga S."/>
            <person name="Ohta F."/>
            <person name="Nomoto H."/>
            <person name="Nogata K."/>
            <person name="Morishita T."/>
            <person name="Endo T."/>
            <person name="Shin-I T."/>
            <person name="Takeda H."/>
            <person name="Morishita S."/>
            <person name="Kohara Y."/>
        </authorList>
    </citation>
    <scope>NUCLEOTIDE SEQUENCE [LARGE SCALE GENOMIC DNA]</scope>
    <source>
        <strain>Hd-rR</strain>
    </source>
</reference>
<evidence type="ECO:0000256" key="2">
    <source>
        <dbReference type="ARBA" id="ARBA00006991"/>
    </source>
</evidence>
<feature type="domain" description="C2H2-type" evidence="13">
    <location>
        <begin position="40"/>
        <end position="67"/>
    </location>
</feature>
<keyword evidence="9" id="KW-0804">Transcription</keyword>
<evidence type="ECO:0000256" key="6">
    <source>
        <dbReference type="ARBA" id="ARBA00022833"/>
    </source>
</evidence>
<evidence type="ECO:0000256" key="5">
    <source>
        <dbReference type="ARBA" id="ARBA00022771"/>
    </source>
</evidence>
<dbReference type="FunFam" id="3.30.160.60:FF:000072">
    <property type="entry name" value="zinc finger protein 143 isoform X1"/>
    <property type="match status" value="1"/>
</dbReference>
<sequence>MKGRLSSTGQRPHVCDTCGKAFTLKHLKMHQMVHTGERAYNCQYCSKSFTIHGNLQRHLRIHTGEKPYMCQTCGKSFNQADTLKSHQRIHTGERPFSCETCGKCFIQKSTLKTHQKTTHSDQSALACVRVLEELQVLQLPEDSRQDAQRRAAVRLQDLRPQVHAAQQPQVTSGPFKSTNATRQVITSRTIDLSLPHTGGPHQGEAVQLRRLREALQQHGQPEQTPAHPHRREALQLRRLRPQLQPGEQPESPPADSHRREAVHVRQVR</sequence>
<protein>
    <recommendedName>
        <fullName evidence="13">C2H2-type domain-containing protein</fullName>
    </recommendedName>
</protein>
<keyword evidence="3" id="KW-0479">Metal-binding</keyword>
<dbReference type="PROSITE" id="PS50157">
    <property type="entry name" value="ZINC_FINGER_C2H2_2"/>
    <property type="match status" value="4"/>
</dbReference>
<dbReference type="FunFam" id="3.30.160.60:FF:000264">
    <property type="entry name" value="Zinc finger protein 236"/>
    <property type="match status" value="1"/>
</dbReference>
<dbReference type="Ensembl" id="ENSORLT00020034339.1">
    <property type="protein sequence ID" value="ENSORLP00020017499.1"/>
    <property type="gene ID" value="ENSORLG00020018511.1"/>
</dbReference>
<evidence type="ECO:0000256" key="3">
    <source>
        <dbReference type="ARBA" id="ARBA00022723"/>
    </source>
</evidence>
<feature type="compositionally biased region" description="Basic and acidic residues" evidence="12">
    <location>
        <begin position="255"/>
        <end position="268"/>
    </location>
</feature>
<dbReference type="Proteomes" id="UP000265180">
    <property type="component" value="Chromosome 13"/>
</dbReference>
<evidence type="ECO:0000256" key="12">
    <source>
        <dbReference type="SAM" id="MobiDB-lite"/>
    </source>
</evidence>
<keyword evidence="6" id="KW-0862">Zinc</keyword>
<evidence type="ECO:0000259" key="13">
    <source>
        <dbReference type="PROSITE" id="PS50157"/>
    </source>
</evidence>
<feature type="region of interest" description="Disordered" evidence="12">
    <location>
        <begin position="216"/>
        <end position="268"/>
    </location>
</feature>
<dbReference type="Pfam" id="PF00096">
    <property type="entry name" value="zf-C2H2"/>
    <property type="match status" value="4"/>
</dbReference>
<keyword evidence="7" id="KW-0805">Transcription regulation</keyword>
<evidence type="ECO:0000256" key="8">
    <source>
        <dbReference type="ARBA" id="ARBA00023125"/>
    </source>
</evidence>
<dbReference type="Gene3D" id="3.30.160.60">
    <property type="entry name" value="Classic Zinc Finger"/>
    <property type="match status" value="4"/>
</dbReference>
<dbReference type="FunFam" id="3.30.160.60:FF:000624">
    <property type="entry name" value="zinc finger protein 697"/>
    <property type="match status" value="1"/>
</dbReference>
<evidence type="ECO:0000256" key="1">
    <source>
        <dbReference type="ARBA" id="ARBA00004123"/>
    </source>
</evidence>
<feature type="domain" description="C2H2-type" evidence="13">
    <location>
        <begin position="13"/>
        <end position="39"/>
    </location>
</feature>
<dbReference type="InterPro" id="IPR013087">
    <property type="entry name" value="Znf_C2H2_type"/>
</dbReference>
<feature type="region of interest" description="Disordered" evidence="12">
    <location>
        <begin position="158"/>
        <end position="181"/>
    </location>
</feature>
<comment type="subcellular location">
    <subcellularLocation>
        <location evidence="1">Nucleus</location>
    </subcellularLocation>
</comment>
<dbReference type="SUPFAM" id="SSF57667">
    <property type="entry name" value="beta-beta-alpha zinc fingers"/>
    <property type="match status" value="2"/>
</dbReference>
<keyword evidence="5 11" id="KW-0863">Zinc-finger</keyword>
<evidence type="ECO:0000256" key="10">
    <source>
        <dbReference type="ARBA" id="ARBA00023242"/>
    </source>
</evidence>
<dbReference type="PROSITE" id="PS00028">
    <property type="entry name" value="ZINC_FINGER_C2H2_1"/>
    <property type="match status" value="3"/>
</dbReference>
<evidence type="ECO:0000256" key="4">
    <source>
        <dbReference type="ARBA" id="ARBA00022737"/>
    </source>
</evidence>